<dbReference type="Proteomes" id="UP001367508">
    <property type="component" value="Unassembled WGS sequence"/>
</dbReference>
<comment type="caution">
    <text evidence="1">The sequence shown here is derived from an EMBL/GenBank/DDBJ whole genome shotgun (WGS) entry which is preliminary data.</text>
</comment>
<proteinExistence type="predicted"/>
<sequence length="84" mass="9550">MISCLQSSLNPALAKSYQDSDLLKFVPRSTTNLAKEWGAAPLLNQRKLWRKEDMAAQCGDLTSLRIPLRMTIHSADIHDERLLR</sequence>
<organism evidence="1 2">
    <name type="scientific">Canavalia gladiata</name>
    <name type="common">Sword bean</name>
    <name type="synonym">Dolichos gladiatus</name>
    <dbReference type="NCBI Taxonomy" id="3824"/>
    <lineage>
        <taxon>Eukaryota</taxon>
        <taxon>Viridiplantae</taxon>
        <taxon>Streptophyta</taxon>
        <taxon>Embryophyta</taxon>
        <taxon>Tracheophyta</taxon>
        <taxon>Spermatophyta</taxon>
        <taxon>Magnoliopsida</taxon>
        <taxon>eudicotyledons</taxon>
        <taxon>Gunneridae</taxon>
        <taxon>Pentapetalae</taxon>
        <taxon>rosids</taxon>
        <taxon>fabids</taxon>
        <taxon>Fabales</taxon>
        <taxon>Fabaceae</taxon>
        <taxon>Papilionoideae</taxon>
        <taxon>50 kb inversion clade</taxon>
        <taxon>NPAAA clade</taxon>
        <taxon>indigoferoid/millettioid clade</taxon>
        <taxon>Phaseoleae</taxon>
        <taxon>Canavalia</taxon>
    </lineage>
</organism>
<accession>A0AAN9Q3S0</accession>
<reference evidence="1 2" key="1">
    <citation type="submission" date="2024-01" db="EMBL/GenBank/DDBJ databases">
        <title>The genomes of 5 underutilized Papilionoideae crops provide insights into root nodulation and disease resistanc.</title>
        <authorList>
            <person name="Jiang F."/>
        </authorList>
    </citation>
    <scope>NUCLEOTIDE SEQUENCE [LARGE SCALE GENOMIC DNA]</scope>
    <source>
        <strain evidence="1">LVBAO_FW01</strain>
        <tissue evidence="1">Leaves</tissue>
    </source>
</reference>
<dbReference type="AlphaFoldDB" id="A0AAN9Q3S0"/>
<evidence type="ECO:0000313" key="2">
    <source>
        <dbReference type="Proteomes" id="UP001367508"/>
    </source>
</evidence>
<dbReference type="EMBL" id="JAYMYQ010000007">
    <property type="protein sequence ID" value="KAK7320927.1"/>
    <property type="molecule type" value="Genomic_DNA"/>
</dbReference>
<keyword evidence="2" id="KW-1185">Reference proteome</keyword>
<evidence type="ECO:0000313" key="1">
    <source>
        <dbReference type="EMBL" id="KAK7320927.1"/>
    </source>
</evidence>
<gene>
    <name evidence="1" type="ORF">VNO77_30885</name>
</gene>
<name>A0AAN9Q3S0_CANGL</name>
<protein>
    <submittedName>
        <fullName evidence="1">Uncharacterized protein</fullName>
    </submittedName>
</protein>